<comment type="caution">
    <text evidence="2">The sequence shown here is derived from an EMBL/GenBank/DDBJ whole genome shotgun (WGS) entry which is preliminary data.</text>
</comment>
<dbReference type="PANTHER" id="PTHR13356">
    <property type="entry name" value="OB FOLD NUCLEIC ACID BINDING PROTEIN-RELATED"/>
    <property type="match status" value="1"/>
</dbReference>
<dbReference type="CDD" id="cd04491">
    <property type="entry name" value="SoSSB_OBF"/>
    <property type="match status" value="2"/>
</dbReference>
<dbReference type="InterPro" id="IPR051231">
    <property type="entry name" value="SOSS-B"/>
</dbReference>
<organism evidence="2 3">
    <name type="scientific">Methanocorpusculum vombati</name>
    <dbReference type="NCBI Taxonomy" id="3002864"/>
    <lineage>
        <taxon>Archaea</taxon>
        <taxon>Methanobacteriati</taxon>
        <taxon>Methanobacteriota</taxon>
        <taxon>Stenosarchaea group</taxon>
        <taxon>Methanomicrobia</taxon>
        <taxon>Methanomicrobiales</taxon>
        <taxon>Methanocorpusculaceae</taxon>
        <taxon>Methanocorpusculum</taxon>
    </lineage>
</organism>
<name>A0ABT4IPZ4_9EURY</name>
<dbReference type="PANTHER" id="PTHR13356:SF0">
    <property type="entry name" value="SOSS COMPLEX SUBUNIT B HOMOLOG"/>
    <property type="match status" value="1"/>
</dbReference>
<dbReference type="EMBL" id="JAPTGC010000011">
    <property type="protein sequence ID" value="MCZ0863193.1"/>
    <property type="molecule type" value="Genomic_DNA"/>
</dbReference>
<dbReference type="Proteomes" id="UP001141336">
    <property type="component" value="Unassembled WGS sequence"/>
</dbReference>
<dbReference type="InterPro" id="IPR012340">
    <property type="entry name" value="NA-bd_OB-fold"/>
</dbReference>
<evidence type="ECO:0000313" key="3">
    <source>
        <dbReference type="Proteomes" id="UP001141336"/>
    </source>
</evidence>
<sequence>MHYALVSDLLTKEEFDERVETKCEELGGAVDEICAAMLVVEELGRSHIKIGEIKNTATALVSFFGKILEITPPREFKRDGEDREPGLVASLVLGDPTGTVKMTLWDAMAAAVPELEVGSVLEVIAKPRPGYRNEVTCAALRPSQVTIVETKKPPKSETMKIPLAVKVLHIGSVREITRRDGSLSELQEILVGDPSGTARIITWEPELFADLEEGVSVSFAGLTRKEDEDSVEYVAGDGVVITPHAEPIEVLTCDAGDVTEGQTSVVTGVVRSVSPIRTFTTRRGTESRVKNVKVGSETGYGYVNVACWNEAADTAVFAGDRIEVVNAPAKLNKYGDVELSVGRGAILREREEEGVYTEVEGFVVPRCEGMTIDDGTQAFLLVTDMPLAPAACIRARGICKNSRLYAESVEVVRVSAADLKDRLRNL</sequence>
<keyword evidence="3" id="KW-1185">Reference proteome</keyword>
<evidence type="ECO:0008006" key="4">
    <source>
        <dbReference type="Google" id="ProtNLM"/>
    </source>
</evidence>
<protein>
    <recommendedName>
        <fullName evidence="4">Replication factor A</fullName>
    </recommendedName>
</protein>
<accession>A0ABT4IPZ4</accession>
<evidence type="ECO:0000313" key="2">
    <source>
        <dbReference type="EMBL" id="MCZ0863193.1"/>
    </source>
</evidence>
<keyword evidence="1" id="KW-0238">DNA-binding</keyword>
<dbReference type="RefSeq" id="WP_268923453.1">
    <property type="nucleotide sequence ID" value="NZ_JAPTGC010000011.1"/>
</dbReference>
<dbReference type="Gene3D" id="2.40.50.140">
    <property type="entry name" value="Nucleic acid-binding proteins"/>
    <property type="match status" value="3"/>
</dbReference>
<gene>
    <name evidence="2" type="ORF">O0S09_08025</name>
</gene>
<proteinExistence type="predicted"/>
<dbReference type="SUPFAM" id="SSF50249">
    <property type="entry name" value="Nucleic acid-binding proteins"/>
    <property type="match status" value="3"/>
</dbReference>
<reference evidence="2" key="1">
    <citation type="submission" date="2022-12" db="EMBL/GenBank/DDBJ databases">
        <title>Isolation and characterisation of novel Methanocorpusculum spp. from native Australian herbivores indicates the genus is ancestrally host-associated.</title>
        <authorList>
            <person name="Volmer J.G."/>
            <person name="Soo R.M."/>
            <person name="Evans P.N."/>
            <person name="Hoedt E.C."/>
            <person name="Astorga Alsina A.L."/>
            <person name="Woodcroft B.J."/>
            <person name="Tyson G.W."/>
            <person name="Hugenholtz P."/>
            <person name="Morrison M."/>
        </authorList>
    </citation>
    <scope>NUCLEOTIDE SEQUENCE</scope>
    <source>
        <strain evidence="2">CW153</strain>
    </source>
</reference>
<evidence type="ECO:0000256" key="1">
    <source>
        <dbReference type="ARBA" id="ARBA00023125"/>
    </source>
</evidence>